<dbReference type="GO" id="GO:0005886">
    <property type="term" value="C:plasma membrane"/>
    <property type="evidence" value="ECO:0007669"/>
    <property type="project" value="TreeGrafter"/>
</dbReference>
<dbReference type="CDD" id="cd17477">
    <property type="entry name" value="MFS_YcaD_like"/>
    <property type="match status" value="1"/>
</dbReference>
<feature type="transmembrane region" description="Helical" evidence="4">
    <location>
        <begin position="72"/>
        <end position="91"/>
    </location>
</feature>
<reference evidence="7" key="1">
    <citation type="submission" date="2016-10" db="EMBL/GenBank/DDBJ databases">
        <authorList>
            <person name="Varghese N."/>
            <person name="Submissions S."/>
        </authorList>
    </citation>
    <scope>NUCLEOTIDE SEQUENCE [LARGE SCALE GENOMIC DNA]</scope>
    <source>
        <strain evidence="7">JCM 21621</strain>
    </source>
</reference>
<feature type="transmembrane region" description="Helical" evidence="4">
    <location>
        <begin position="158"/>
        <end position="177"/>
    </location>
</feature>
<dbReference type="SUPFAM" id="SSF103473">
    <property type="entry name" value="MFS general substrate transporter"/>
    <property type="match status" value="1"/>
</dbReference>
<dbReference type="Proteomes" id="UP000242957">
    <property type="component" value="Unassembled WGS sequence"/>
</dbReference>
<feature type="transmembrane region" description="Helical" evidence="4">
    <location>
        <begin position="355"/>
        <end position="373"/>
    </location>
</feature>
<dbReference type="InterPro" id="IPR020846">
    <property type="entry name" value="MFS_dom"/>
</dbReference>
<accession>A0A1H0DKT2</accession>
<dbReference type="PANTHER" id="PTHR23521:SF3">
    <property type="entry name" value="MFS TRANSPORTER"/>
    <property type="match status" value="1"/>
</dbReference>
<dbReference type="InterPro" id="IPR036259">
    <property type="entry name" value="MFS_trans_sf"/>
</dbReference>
<name>A0A1H0DKT2_9PSED</name>
<feature type="domain" description="Major facilitator superfamily (MFS) profile" evidence="5">
    <location>
        <begin position="1"/>
        <end position="378"/>
    </location>
</feature>
<feature type="transmembrane region" description="Helical" evidence="4">
    <location>
        <begin position="288"/>
        <end position="309"/>
    </location>
</feature>
<feature type="transmembrane region" description="Helical" evidence="4">
    <location>
        <begin position="131"/>
        <end position="152"/>
    </location>
</feature>
<dbReference type="GO" id="GO:0022857">
    <property type="term" value="F:transmembrane transporter activity"/>
    <property type="evidence" value="ECO:0007669"/>
    <property type="project" value="InterPro"/>
</dbReference>
<dbReference type="Pfam" id="PF07690">
    <property type="entry name" value="MFS_1"/>
    <property type="match status" value="1"/>
</dbReference>
<dbReference type="Gene3D" id="1.20.1250.20">
    <property type="entry name" value="MFS general substrate transporter like domains"/>
    <property type="match status" value="1"/>
</dbReference>
<evidence type="ECO:0000256" key="2">
    <source>
        <dbReference type="ARBA" id="ARBA00022989"/>
    </source>
</evidence>
<keyword evidence="7" id="KW-1185">Reference proteome</keyword>
<evidence type="ECO:0000256" key="3">
    <source>
        <dbReference type="ARBA" id="ARBA00023136"/>
    </source>
</evidence>
<feature type="transmembrane region" description="Helical" evidence="4">
    <location>
        <begin position="97"/>
        <end position="119"/>
    </location>
</feature>
<gene>
    <name evidence="6" type="ORF">SAMN05216193_104334</name>
</gene>
<evidence type="ECO:0000313" key="7">
    <source>
        <dbReference type="Proteomes" id="UP000242957"/>
    </source>
</evidence>
<dbReference type="InterPro" id="IPR047200">
    <property type="entry name" value="MFS_YcaD-like"/>
</dbReference>
<evidence type="ECO:0000259" key="5">
    <source>
        <dbReference type="PROSITE" id="PS50850"/>
    </source>
</evidence>
<evidence type="ECO:0000256" key="4">
    <source>
        <dbReference type="SAM" id="Phobius"/>
    </source>
</evidence>
<feature type="transmembrane region" description="Helical" evidence="4">
    <location>
        <begin position="12"/>
        <end position="31"/>
    </location>
</feature>
<protein>
    <submittedName>
        <fullName evidence="6">Predicted arabinose efflux permease, MFS family</fullName>
    </submittedName>
</protein>
<feature type="transmembrane region" description="Helical" evidence="4">
    <location>
        <begin position="321"/>
        <end position="343"/>
    </location>
</feature>
<feature type="transmembrane region" description="Helical" evidence="4">
    <location>
        <begin position="238"/>
        <end position="257"/>
    </location>
</feature>
<dbReference type="InterPro" id="IPR011701">
    <property type="entry name" value="MFS"/>
</dbReference>
<dbReference type="RefSeq" id="WP_084314421.1">
    <property type="nucleotide sequence ID" value="NZ_FNIJ01000004.1"/>
</dbReference>
<keyword evidence="3 4" id="KW-0472">Membrane</keyword>
<feature type="transmembrane region" description="Helical" evidence="4">
    <location>
        <begin position="264"/>
        <end position="282"/>
    </location>
</feature>
<feature type="transmembrane region" description="Helical" evidence="4">
    <location>
        <begin position="204"/>
        <end position="226"/>
    </location>
</feature>
<dbReference type="AlphaFoldDB" id="A0A1H0DKT2"/>
<dbReference type="PROSITE" id="PS50850">
    <property type="entry name" value="MFS"/>
    <property type="match status" value="1"/>
</dbReference>
<sequence length="389" mass="41489">MFALTREFGALYVATMSMQLGFTLLITYFALRLEADGVGEVWGGALMAASALGMVAGARVGYWLIDRVTHMPAFVASAGIIVSTVLCLQLSDWLPLWLMLRFVFGLAITCQLMVMESWLNDCAPSGRRGSAMSLYMVAVYGGMIVGQLLLSIGDGLDARILTGIAIAYAIGMVPLALHRGVRPRITSQQRVRPSTYLNRLRQSLGTALVSGILNGSFFSLTPVFIAQLGYAPAQVGQLMALTVAGGLLAQFILGRLFDLYSRVALIRLIATLLALAYAPLAFLDISGYAHLLIAGGVIGFLQFCFYPLGVAHANENLEQELRISVAGMLIVMFGIGATIGPLVAGALMDYVGPQALYQFGIAVTVTLAVLVGITPHAVKTGRRSLECAD</sequence>
<dbReference type="STRING" id="198616.SAMN05216193_104334"/>
<dbReference type="OrthoDB" id="9810614at2"/>
<proteinExistence type="predicted"/>
<keyword evidence="1 4" id="KW-0812">Transmembrane</keyword>
<organism evidence="6 7">
    <name type="scientific">Pseudomonas jinjuensis</name>
    <dbReference type="NCBI Taxonomy" id="198616"/>
    <lineage>
        <taxon>Bacteria</taxon>
        <taxon>Pseudomonadati</taxon>
        <taxon>Pseudomonadota</taxon>
        <taxon>Gammaproteobacteria</taxon>
        <taxon>Pseudomonadales</taxon>
        <taxon>Pseudomonadaceae</taxon>
        <taxon>Pseudomonas</taxon>
    </lineage>
</organism>
<feature type="transmembrane region" description="Helical" evidence="4">
    <location>
        <begin position="43"/>
        <end position="65"/>
    </location>
</feature>
<evidence type="ECO:0000256" key="1">
    <source>
        <dbReference type="ARBA" id="ARBA00022692"/>
    </source>
</evidence>
<dbReference type="PANTHER" id="PTHR23521">
    <property type="entry name" value="TRANSPORTER MFS SUPERFAMILY"/>
    <property type="match status" value="1"/>
</dbReference>
<keyword evidence="2 4" id="KW-1133">Transmembrane helix</keyword>
<dbReference type="EMBL" id="FNIJ01000004">
    <property type="protein sequence ID" value="SDN70752.1"/>
    <property type="molecule type" value="Genomic_DNA"/>
</dbReference>
<evidence type="ECO:0000313" key="6">
    <source>
        <dbReference type="EMBL" id="SDN70752.1"/>
    </source>
</evidence>